<dbReference type="EMBL" id="JAJKFT010000004">
    <property type="protein sequence ID" value="MCC9628602.1"/>
    <property type="molecule type" value="Genomic_DNA"/>
</dbReference>
<dbReference type="CDD" id="cd07732">
    <property type="entry name" value="metallo-hydrolase-like_MBL-fold"/>
    <property type="match status" value="1"/>
</dbReference>
<evidence type="ECO:0000313" key="3">
    <source>
        <dbReference type="Proteomes" id="UP001139103"/>
    </source>
</evidence>
<evidence type="ECO:0000313" key="2">
    <source>
        <dbReference type="EMBL" id="MCC9628602.1"/>
    </source>
</evidence>
<gene>
    <name evidence="2" type="ORF">LOC68_09350</name>
</gene>
<reference evidence="2" key="1">
    <citation type="submission" date="2021-11" db="EMBL/GenBank/DDBJ databases">
        <title>Genome sequence.</title>
        <authorList>
            <person name="Sun Q."/>
        </authorList>
    </citation>
    <scope>NUCLEOTIDE SEQUENCE</scope>
    <source>
        <strain evidence="2">JC732</strain>
    </source>
</reference>
<sequence>MDFQKSLCNLERRLASDQSHYHETPGDNLTANSLRCRIHRGCHEIGGNCVELEACGQRIILDLGLPLQNSSAELPCIDGLLAEDRSLLGVFVSHPHPDHYGLLEQLTTPVPVFMGKAARRLIETSAFFTRLPTLGDVQPQTYEDGSPLQLGPFTVTPVRIDHSAFDSYCLLVEAEGKRLFYSGDIRGHGGNAHLFQSVLDNPPPKIDVLICEGTHIGRIPDFAYPDEKSVADGMLEVFQQTEGMCLVWCSSQNVDRIASVWEACRRSGRNLILDLYTAEILRAVDDPSLPTPGKDGVKMFLPHNQRSRIIRENAHDILDPYSKRRIYPEYLNAAAPSSVMIFRPSMLEDLKRAECLNGASLITSVWSGYLLRNEAELTELKRMNIERFQIHTSGHATADEIRRFVAAFPESRVVPIHSENPSGFTEMAERVELKNDGEWWVV</sequence>
<proteinExistence type="predicted"/>
<accession>A0A9X1SG60</accession>
<dbReference type="Pfam" id="PF12706">
    <property type="entry name" value="Lactamase_B_2"/>
    <property type="match status" value="1"/>
</dbReference>
<organism evidence="2 3">
    <name type="scientific">Blastopirellula sediminis</name>
    <dbReference type="NCBI Taxonomy" id="2894196"/>
    <lineage>
        <taxon>Bacteria</taxon>
        <taxon>Pseudomonadati</taxon>
        <taxon>Planctomycetota</taxon>
        <taxon>Planctomycetia</taxon>
        <taxon>Pirellulales</taxon>
        <taxon>Pirellulaceae</taxon>
        <taxon>Blastopirellula</taxon>
    </lineage>
</organism>
<dbReference type="AlphaFoldDB" id="A0A9X1SG60"/>
<dbReference type="InterPro" id="IPR036866">
    <property type="entry name" value="RibonucZ/Hydroxyglut_hydro"/>
</dbReference>
<feature type="domain" description="Metallo-beta-lactamase" evidence="1">
    <location>
        <begin position="46"/>
        <end position="215"/>
    </location>
</feature>
<dbReference type="PANTHER" id="PTHR43694:SF1">
    <property type="entry name" value="RIBONUCLEASE J"/>
    <property type="match status" value="1"/>
</dbReference>
<dbReference type="Proteomes" id="UP001139103">
    <property type="component" value="Unassembled WGS sequence"/>
</dbReference>
<dbReference type="InterPro" id="IPR001279">
    <property type="entry name" value="Metallo-B-lactamas"/>
</dbReference>
<dbReference type="InterPro" id="IPR011108">
    <property type="entry name" value="RMMBL"/>
</dbReference>
<dbReference type="SUPFAM" id="SSF56281">
    <property type="entry name" value="Metallo-hydrolase/oxidoreductase"/>
    <property type="match status" value="1"/>
</dbReference>
<protein>
    <submittedName>
        <fullName evidence="2">MBL fold metallo-hydrolase</fullName>
    </submittedName>
</protein>
<name>A0A9X1SG60_9BACT</name>
<dbReference type="PANTHER" id="PTHR43694">
    <property type="entry name" value="RIBONUCLEASE J"/>
    <property type="match status" value="1"/>
</dbReference>
<dbReference type="Gene3D" id="3.60.15.10">
    <property type="entry name" value="Ribonuclease Z/Hydroxyacylglutathione hydrolase-like"/>
    <property type="match status" value="1"/>
</dbReference>
<dbReference type="RefSeq" id="WP_230218014.1">
    <property type="nucleotide sequence ID" value="NZ_JAJKFT010000004.1"/>
</dbReference>
<keyword evidence="3" id="KW-1185">Reference proteome</keyword>
<evidence type="ECO:0000259" key="1">
    <source>
        <dbReference type="SMART" id="SM00849"/>
    </source>
</evidence>
<comment type="caution">
    <text evidence="2">The sequence shown here is derived from an EMBL/GenBank/DDBJ whole genome shotgun (WGS) entry which is preliminary data.</text>
</comment>
<dbReference type="Pfam" id="PF07521">
    <property type="entry name" value="RMMBL"/>
    <property type="match status" value="1"/>
</dbReference>
<dbReference type="SMART" id="SM00849">
    <property type="entry name" value="Lactamase_B"/>
    <property type="match status" value="1"/>
</dbReference>